<dbReference type="InterPro" id="IPR027417">
    <property type="entry name" value="P-loop_NTPase"/>
</dbReference>
<dbReference type="InterPro" id="IPR003593">
    <property type="entry name" value="AAA+_ATPase"/>
</dbReference>
<comment type="similarity">
    <text evidence="1">Belongs to the ABC transporter superfamily.</text>
</comment>
<reference evidence="6 7" key="1">
    <citation type="submission" date="2020-08" db="EMBL/GenBank/DDBJ databases">
        <title>A Genomic Blueprint of the Chicken Gut Microbiome.</title>
        <authorList>
            <person name="Gilroy R."/>
            <person name="Ravi A."/>
            <person name="Getino M."/>
            <person name="Pursley I."/>
            <person name="Horton D.L."/>
            <person name="Alikhan N.-F."/>
            <person name="Baker D."/>
            <person name="Gharbi K."/>
            <person name="Hall N."/>
            <person name="Watson M."/>
            <person name="Adriaenssens E.M."/>
            <person name="Foster-Nyarko E."/>
            <person name="Jarju S."/>
            <person name="Secka A."/>
            <person name="Antonio M."/>
            <person name="Oren A."/>
            <person name="Chaudhuri R."/>
            <person name="La Ragione R.M."/>
            <person name="Hildebrand F."/>
            <person name="Pallen M.J."/>
        </authorList>
    </citation>
    <scope>NUCLEOTIDE SEQUENCE [LARGE SCALE GENOMIC DNA]</scope>
    <source>
        <strain evidence="6 7">Sa3CVN1</strain>
    </source>
</reference>
<evidence type="ECO:0000256" key="3">
    <source>
        <dbReference type="ARBA" id="ARBA00022741"/>
    </source>
</evidence>
<dbReference type="PANTHER" id="PTHR43335">
    <property type="entry name" value="ABC TRANSPORTER, ATP-BINDING PROTEIN"/>
    <property type="match status" value="1"/>
</dbReference>
<dbReference type="InterPro" id="IPR003439">
    <property type="entry name" value="ABC_transporter-like_ATP-bd"/>
</dbReference>
<feature type="domain" description="ABC transporter" evidence="5">
    <location>
        <begin position="2"/>
        <end position="229"/>
    </location>
</feature>
<dbReference type="Pfam" id="PF00005">
    <property type="entry name" value="ABC_tran"/>
    <property type="match status" value="1"/>
</dbReference>
<dbReference type="InterPro" id="IPR017871">
    <property type="entry name" value="ABC_transporter-like_CS"/>
</dbReference>
<dbReference type="RefSeq" id="WP_191770298.1">
    <property type="nucleotide sequence ID" value="NZ_JACSRA010000047.1"/>
</dbReference>
<dbReference type="SMART" id="SM00382">
    <property type="entry name" value="AAA"/>
    <property type="match status" value="1"/>
</dbReference>
<dbReference type="PANTHER" id="PTHR43335:SF4">
    <property type="entry name" value="ABC TRANSPORTER, ATP-BINDING PROTEIN"/>
    <property type="match status" value="1"/>
</dbReference>
<sequence length="299" mass="33672">MLSLTNVTKYFNGTEVLNNINLNVKEGEIFGFLGPNGAGKSTTMKIICGLLNPDKGTVLINNKDIVKARTSALSELSALIESPKMYPYLSAVENLKQICRLDNIPLSDLADTIDLVGLKGKENEKVKTYSLGMKQRLGIAQVIMGNKKLWILDEPTNGLDANGVIEFRNMIKKLRKEKGVTIFISSHKLDEMERICDKVAFIHAGEIKSIEYINKHDENCSLKIFTNDLPNCLAIFQKLDYIEKTEKFEAGIILEYKDEHFNDILNELVNNKINVTNISKEEKTLEERYLNIIGGVKND</sequence>
<evidence type="ECO:0000256" key="1">
    <source>
        <dbReference type="ARBA" id="ARBA00005417"/>
    </source>
</evidence>
<dbReference type="Gene3D" id="3.40.50.300">
    <property type="entry name" value="P-loop containing nucleotide triphosphate hydrolases"/>
    <property type="match status" value="1"/>
</dbReference>
<comment type="caution">
    <text evidence="6">The sequence shown here is derived from an EMBL/GenBank/DDBJ whole genome shotgun (WGS) entry which is preliminary data.</text>
</comment>
<evidence type="ECO:0000259" key="5">
    <source>
        <dbReference type="PROSITE" id="PS50893"/>
    </source>
</evidence>
<name>A0ABR8PYZ9_9CLOT</name>
<evidence type="ECO:0000313" key="7">
    <source>
        <dbReference type="Proteomes" id="UP000627781"/>
    </source>
</evidence>
<dbReference type="SUPFAM" id="SSF52540">
    <property type="entry name" value="P-loop containing nucleoside triphosphate hydrolases"/>
    <property type="match status" value="1"/>
</dbReference>
<keyword evidence="2" id="KW-0813">Transport</keyword>
<dbReference type="Proteomes" id="UP000627781">
    <property type="component" value="Unassembled WGS sequence"/>
</dbReference>
<keyword evidence="4 6" id="KW-0067">ATP-binding</keyword>
<keyword evidence="3" id="KW-0547">Nucleotide-binding</keyword>
<dbReference type="GO" id="GO:0005524">
    <property type="term" value="F:ATP binding"/>
    <property type="evidence" value="ECO:0007669"/>
    <property type="project" value="UniProtKB-KW"/>
</dbReference>
<dbReference type="PROSITE" id="PS00211">
    <property type="entry name" value="ABC_TRANSPORTER_1"/>
    <property type="match status" value="1"/>
</dbReference>
<evidence type="ECO:0000256" key="2">
    <source>
        <dbReference type="ARBA" id="ARBA00022448"/>
    </source>
</evidence>
<evidence type="ECO:0000256" key="4">
    <source>
        <dbReference type="ARBA" id="ARBA00022840"/>
    </source>
</evidence>
<dbReference type="PROSITE" id="PS50893">
    <property type="entry name" value="ABC_TRANSPORTER_2"/>
    <property type="match status" value="1"/>
</dbReference>
<proteinExistence type="inferred from homology"/>
<dbReference type="EMBL" id="JACSRA010000047">
    <property type="protein sequence ID" value="MBD7913394.1"/>
    <property type="molecule type" value="Genomic_DNA"/>
</dbReference>
<protein>
    <submittedName>
        <fullName evidence="6">ABC transporter ATP-binding protein</fullName>
    </submittedName>
</protein>
<gene>
    <name evidence="6" type="ORF">H9661_18740</name>
</gene>
<keyword evidence="7" id="KW-1185">Reference proteome</keyword>
<organism evidence="6 7">
    <name type="scientific">Clostridium cibarium</name>
    <dbReference type="NCBI Taxonomy" id="2762247"/>
    <lineage>
        <taxon>Bacteria</taxon>
        <taxon>Bacillati</taxon>
        <taxon>Bacillota</taxon>
        <taxon>Clostridia</taxon>
        <taxon>Eubacteriales</taxon>
        <taxon>Clostridiaceae</taxon>
        <taxon>Clostridium</taxon>
    </lineage>
</organism>
<evidence type="ECO:0000313" key="6">
    <source>
        <dbReference type="EMBL" id="MBD7913394.1"/>
    </source>
</evidence>
<accession>A0ABR8PYZ9</accession>